<name>A5D0B5_PELTS</name>
<dbReference type="GO" id="GO:0008270">
    <property type="term" value="F:zinc ion binding"/>
    <property type="evidence" value="ECO:0007669"/>
    <property type="project" value="UniProtKB-KW"/>
</dbReference>
<evidence type="ECO:0000256" key="6">
    <source>
        <dbReference type="ARBA" id="ARBA00023186"/>
    </source>
</evidence>
<dbReference type="PANTHER" id="PTHR43096:SF48">
    <property type="entry name" value="CHAPERONE PROTEIN DNAJ"/>
    <property type="match status" value="1"/>
</dbReference>
<evidence type="ECO:0000256" key="4">
    <source>
        <dbReference type="ARBA" id="ARBA00022771"/>
    </source>
</evidence>
<dbReference type="InterPro" id="IPR002939">
    <property type="entry name" value="DnaJ_C"/>
</dbReference>
<evidence type="ECO:0000313" key="8">
    <source>
        <dbReference type="EMBL" id="BAF60304.1"/>
    </source>
</evidence>
<dbReference type="Gene3D" id="1.10.287.110">
    <property type="entry name" value="DnaJ domain"/>
    <property type="match status" value="1"/>
</dbReference>
<dbReference type="SUPFAM" id="SSF46565">
    <property type="entry name" value="Chaperone J-domain"/>
    <property type="match status" value="1"/>
</dbReference>
<dbReference type="HOGENOM" id="CLU_017633_0_0_9"/>
<dbReference type="CDD" id="cd10747">
    <property type="entry name" value="DnaJ_C"/>
    <property type="match status" value="1"/>
</dbReference>
<dbReference type="InterPro" id="IPR001623">
    <property type="entry name" value="DnaJ_domain"/>
</dbReference>
<dbReference type="Pfam" id="PF01556">
    <property type="entry name" value="DnaJ_C"/>
    <property type="match status" value="1"/>
</dbReference>
<evidence type="ECO:0000259" key="7">
    <source>
        <dbReference type="PROSITE" id="PS50076"/>
    </source>
</evidence>
<keyword evidence="2" id="KW-0479">Metal-binding</keyword>
<dbReference type="GO" id="GO:0042026">
    <property type="term" value="P:protein refolding"/>
    <property type="evidence" value="ECO:0007669"/>
    <property type="project" value="TreeGrafter"/>
</dbReference>
<dbReference type="STRING" id="370438.PTH_2123"/>
<dbReference type="KEGG" id="pth:PTH_2123"/>
<evidence type="ECO:0000256" key="3">
    <source>
        <dbReference type="ARBA" id="ARBA00022737"/>
    </source>
</evidence>
<dbReference type="CDD" id="cd06257">
    <property type="entry name" value="DnaJ"/>
    <property type="match status" value="1"/>
</dbReference>
<dbReference type="Pfam" id="PF00226">
    <property type="entry name" value="DnaJ"/>
    <property type="match status" value="1"/>
</dbReference>
<sequence length="327" mass="36972">MQYKDYYKILGVDKNADARTIKKAYRELARRYHPDANPGDKKAEEKFKEISEAYEVLSDPEKRKRYDEIGQEWSNFDWNNFDWGKFRQGGARWGEAGPDGFRFHFESPGYGGFSDFFKMFFGDLDPFTDTDLFWERRGAARGGGDTEAVLELTLEEAYAGVEKELLVNGRRLKVKVPPGVRDGYKLRLPRQGEEGRMGGPAGDLYLTVNLKPHPLYQLNGKDLECEIPVTVTEAVLGAQIDVPTLKGTVSLKIPPRTQTGRVFRLRGMGMPEPGGGSPGNLMVKVKVVIPETITQKEQELYKKLAEINRENPRAHLAGLIKKTGRRV</sequence>
<accession>A5D0B5</accession>
<keyword evidence="6" id="KW-0143">Chaperone</keyword>
<dbReference type="GO" id="GO:0006260">
    <property type="term" value="P:DNA replication"/>
    <property type="evidence" value="ECO:0007669"/>
    <property type="project" value="UniProtKB-KW"/>
</dbReference>
<dbReference type="PROSITE" id="PS00636">
    <property type="entry name" value="DNAJ_1"/>
    <property type="match status" value="1"/>
</dbReference>
<dbReference type="PROSITE" id="PS50076">
    <property type="entry name" value="DNAJ_2"/>
    <property type="match status" value="1"/>
</dbReference>
<dbReference type="InterPro" id="IPR018253">
    <property type="entry name" value="DnaJ_domain_CS"/>
</dbReference>
<dbReference type="EMBL" id="AP009389">
    <property type="protein sequence ID" value="BAF60304.1"/>
    <property type="molecule type" value="Genomic_DNA"/>
</dbReference>
<dbReference type="PANTHER" id="PTHR43096">
    <property type="entry name" value="DNAJ HOMOLOG 1, MITOCHONDRIAL-RELATED"/>
    <property type="match status" value="1"/>
</dbReference>
<gene>
    <name evidence="8" type="primary">CbpA</name>
    <name evidence="8" type="ordered locus">PTH_2123</name>
</gene>
<keyword evidence="9" id="KW-1185">Reference proteome</keyword>
<dbReference type="InterPro" id="IPR036869">
    <property type="entry name" value="J_dom_sf"/>
</dbReference>
<evidence type="ECO:0000256" key="5">
    <source>
        <dbReference type="ARBA" id="ARBA00022833"/>
    </source>
</evidence>
<reference evidence="9" key="1">
    <citation type="journal article" date="2008" name="Genome Res.">
        <title>The genome of Pelotomaculum thermopropionicum reveals niche-associated evolution in anaerobic microbiota.</title>
        <authorList>
            <person name="Kosaka T."/>
            <person name="Kato S."/>
            <person name="Shimoyama T."/>
            <person name="Ishii S."/>
            <person name="Abe T."/>
            <person name="Watanabe K."/>
        </authorList>
    </citation>
    <scope>NUCLEOTIDE SEQUENCE [LARGE SCALE GENOMIC DNA]</scope>
    <source>
        <strain evidence="9">DSM 13744 / JCM 10971 / SI</strain>
    </source>
</reference>
<dbReference type="Proteomes" id="UP000006556">
    <property type="component" value="Chromosome"/>
</dbReference>
<feature type="domain" description="J" evidence="7">
    <location>
        <begin position="5"/>
        <end position="70"/>
    </location>
</feature>
<dbReference type="PRINTS" id="PR00625">
    <property type="entry name" value="JDOMAIN"/>
</dbReference>
<dbReference type="InterPro" id="IPR008971">
    <property type="entry name" value="HSP40/DnaJ_pept-bd"/>
</dbReference>
<dbReference type="SMART" id="SM00271">
    <property type="entry name" value="DnaJ"/>
    <property type="match status" value="1"/>
</dbReference>
<keyword evidence="4" id="KW-0863">Zinc-finger</keyword>
<evidence type="ECO:0000256" key="2">
    <source>
        <dbReference type="ARBA" id="ARBA00022723"/>
    </source>
</evidence>
<evidence type="ECO:0000313" key="9">
    <source>
        <dbReference type="Proteomes" id="UP000006556"/>
    </source>
</evidence>
<keyword evidence="5" id="KW-0862">Zinc</keyword>
<dbReference type="GO" id="GO:0005737">
    <property type="term" value="C:cytoplasm"/>
    <property type="evidence" value="ECO:0007669"/>
    <property type="project" value="TreeGrafter"/>
</dbReference>
<keyword evidence="1" id="KW-0235">DNA replication</keyword>
<evidence type="ECO:0000256" key="1">
    <source>
        <dbReference type="ARBA" id="ARBA00022705"/>
    </source>
</evidence>
<dbReference type="AlphaFoldDB" id="A5D0B5"/>
<dbReference type="FunFam" id="2.60.260.20:FF:000005">
    <property type="entry name" value="Chaperone protein dnaJ 1, mitochondrial"/>
    <property type="match status" value="1"/>
</dbReference>
<dbReference type="GO" id="GO:0051082">
    <property type="term" value="F:unfolded protein binding"/>
    <property type="evidence" value="ECO:0007669"/>
    <property type="project" value="InterPro"/>
</dbReference>
<dbReference type="eggNOG" id="COG0484">
    <property type="taxonomic scope" value="Bacteria"/>
</dbReference>
<proteinExistence type="predicted"/>
<organism evidence="8 9">
    <name type="scientific">Pelotomaculum thermopropionicum (strain DSM 13744 / JCM 10971 / SI)</name>
    <dbReference type="NCBI Taxonomy" id="370438"/>
    <lineage>
        <taxon>Bacteria</taxon>
        <taxon>Bacillati</taxon>
        <taxon>Bacillota</taxon>
        <taxon>Clostridia</taxon>
        <taxon>Eubacteriales</taxon>
        <taxon>Desulfotomaculaceae</taxon>
        <taxon>Pelotomaculum</taxon>
    </lineage>
</organism>
<protein>
    <submittedName>
        <fullName evidence="8">DnaJ-class molecular chaperone</fullName>
    </submittedName>
</protein>
<dbReference type="SUPFAM" id="SSF49493">
    <property type="entry name" value="HSP40/DnaJ peptide-binding domain"/>
    <property type="match status" value="2"/>
</dbReference>
<dbReference type="Gene3D" id="2.60.260.20">
    <property type="entry name" value="Urease metallochaperone UreE, N-terminal domain"/>
    <property type="match status" value="2"/>
</dbReference>
<keyword evidence="3" id="KW-0677">Repeat</keyword>